<name>A0A6C0DBC7_9ZZZZ</name>
<keyword evidence="1" id="KW-0812">Transmembrane</keyword>
<protein>
    <submittedName>
        <fullName evidence="2">Uncharacterized protein</fullName>
    </submittedName>
</protein>
<keyword evidence="1" id="KW-1133">Transmembrane helix</keyword>
<accession>A0A6C0DBC7</accession>
<sequence length="116" mass="14085">MYEEDWGFFVYLEEDKKYKIPEEVAEPFQNQYKKTLLLNTNLNLDYLPIIYEECEWYINNNPESEYQFKIDIDIDSSVSQKNLDDMEKKKSCLYEKKRILIYYVVCISFISLAFIV</sequence>
<keyword evidence="1" id="KW-0472">Membrane</keyword>
<organism evidence="2">
    <name type="scientific">viral metagenome</name>
    <dbReference type="NCBI Taxonomy" id="1070528"/>
    <lineage>
        <taxon>unclassified sequences</taxon>
        <taxon>metagenomes</taxon>
        <taxon>organismal metagenomes</taxon>
    </lineage>
</organism>
<feature type="transmembrane region" description="Helical" evidence="1">
    <location>
        <begin position="99"/>
        <end position="115"/>
    </location>
</feature>
<evidence type="ECO:0000256" key="1">
    <source>
        <dbReference type="SAM" id="Phobius"/>
    </source>
</evidence>
<evidence type="ECO:0000313" key="2">
    <source>
        <dbReference type="EMBL" id="QHT12925.1"/>
    </source>
</evidence>
<proteinExistence type="predicted"/>
<reference evidence="2" key="1">
    <citation type="journal article" date="2020" name="Nature">
        <title>Giant virus diversity and host interactions through global metagenomics.</title>
        <authorList>
            <person name="Schulz F."/>
            <person name="Roux S."/>
            <person name="Paez-Espino D."/>
            <person name="Jungbluth S."/>
            <person name="Walsh D.A."/>
            <person name="Denef V.J."/>
            <person name="McMahon K.D."/>
            <person name="Konstantinidis K.T."/>
            <person name="Eloe-Fadrosh E.A."/>
            <person name="Kyrpides N.C."/>
            <person name="Woyke T."/>
        </authorList>
    </citation>
    <scope>NUCLEOTIDE SEQUENCE</scope>
    <source>
        <strain evidence="2">GVMAG-M-3300023174-130</strain>
    </source>
</reference>
<dbReference type="AlphaFoldDB" id="A0A6C0DBC7"/>
<dbReference type="EMBL" id="MN739553">
    <property type="protein sequence ID" value="QHT12925.1"/>
    <property type="molecule type" value="Genomic_DNA"/>
</dbReference>